<feature type="signal peptide" evidence="1">
    <location>
        <begin position="1"/>
        <end position="18"/>
    </location>
</feature>
<comment type="caution">
    <text evidence="3">The sequence shown here is derived from an EMBL/GenBank/DDBJ whole genome shotgun (WGS) entry which is preliminary data.</text>
</comment>
<gene>
    <name evidence="3" type="ORF">SU60_17195</name>
</gene>
<reference evidence="3 4" key="1">
    <citation type="submission" date="2015-01" db="EMBL/GenBank/DDBJ databases">
        <title>Draft genome of Vibrio mytili type strain CAIM 528.</title>
        <authorList>
            <person name="Gonzalez-Castillo A."/>
            <person name="Gomez-Gil B."/>
            <person name="Enciso-Ibarra J."/>
        </authorList>
    </citation>
    <scope>NUCLEOTIDE SEQUENCE [LARGE SCALE GENOMIC DNA]</scope>
    <source>
        <strain evidence="3 4">CAIM 528</strain>
    </source>
</reference>
<protein>
    <submittedName>
        <fullName evidence="3">Periplasmic protein</fullName>
    </submittedName>
</protein>
<dbReference type="STRING" id="50718.SU60_17195"/>
<keyword evidence="4" id="KW-1185">Reference proteome</keyword>
<evidence type="ECO:0000256" key="1">
    <source>
        <dbReference type="SAM" id="SignalP"/>
    </source>
</evidence>
<accession>A0A0C3HP31</accession>
<sequence length="191" mass="22271">MINWSLAVIAMSCLPVYAQNVSNNEAKDAAMHNDSQRWRDWKTVGEAQLTWFIFDVYSSRLKSPNGQYMVSDDVSPHPFALEIRYQRDISKQQLLEVTEEQWQKLGFDQVSRSNWISELNKMFVDVRKGDELTYLTDGKTGQLIYRQANDATYYKRGVVSDESMNDAFLSIWLSPRTEYPLLRKQLIGQVR</sequence>
<name>A0A0C3HP31_9VIBR</name>
<dbReference type="Proteomes" id="UP000031977">
    <property type="component" value="Unassembled WGS sequence"/>
</dbReference>
<evidence type="ECO:0000313" key="4">
    <source>
        <dbReference type="Proteomes" id="UP000031977"/>
    </source>
</evidence>
<dbReference type="Pfam" id="PF16036">
    <property type="entry name" value="Chalcone_3"/>
    <property type="match status" value="1"/>
</dbReference>
<evidence type="ECO:0000313" key="3">
    <source>
        <dbReference type="EMBL" id="KIN09896.1"/>
    </source>
</evidence>
<evidence type="ECO:0000259" key="2">
    <source>
        <dbReference type="Pfam" id="PF16036"/>
    </source>
</evidence>
<feature type="domain" description="Chalcone isomerase" evidence="2">
    <location>
        <begin position="52"/>
        <end position="188"/>
    </location>
</feature>
<dbReference type="InterPro" id="IPR016087">
    <property type="entry name" value="Chalcone_isomerase"/>
</dbReference>
<feature type="chain" id="PRO_5002165493" evidence="1">
    <location>
        <begin position="19"/>
        <end position="191"/>
    </location>
</feature>
<keyword evidence="1" id="KW-0732">Signal</keyword>
<organism evidence="3 4">
    <name type="scientific">Vibrio mytili</name>
    <dbReference type="NCBI Taxonomy" id="50718"/>
    <lineage>
        <taxon>Bacteria</taxon>
        <taxon>Pseudomonadati</taxon>
        <taxon>Pseudomonadota</taxon>
        <taxon>Gammaproteobacteria</taxon>
        <taxon>Vibrionales</taxon>
        <taxon>Vibrionaceae</taxon>
        <taxon>Vibrio</taxon>
    </lineage>
</organism>
<dbReference type="EMBL" id="JXOK01000065">
    <property type="protein sequence ID" value="KIN09896.1"/>
    <property type="molecule type" value="Genomic_DNA"/>
</dbReference>
<dbReference type="AlphaFoldDB" id="A0A0C3HP31"/>
<proteinExistence type="predicted"/>